<accession>A0AAN9RZ78</accession>
<gene>
    <name evidence="8" type="ORF">VNO78_26202</name>
</gene>
<dbReference type="PANTHER" id="PTHR45959">
    <property type="entry name" value="BHLH TRANSCRIPTION FACTOR"/>
    <property type="match status" value="1"/>
</dbReference>
<organism evidence="8 9">
    <name type="scientific">Psophocarpus tetragonolobus</name>
    <name type="common">Winged bean</name>
    <name type="synonym">Dolichos tetragonolobus</name>
    <dbReference type="NCBI Taxonomy" id="3891"/>
    <lineage>
        <taxon>Eukaryota</taxon>
        <taxon>Viridiplantae</taxon>
        <taxon>Streptophyta</taxon>
        <taxon>Embryophyta</taxon>
        <taxon>Tracheophyta</taxon>
        <taxon>Spermatophyta</taxon>
        <taxon>Magnoliopsida</taxon>
        <taxon>eudicotyledons</taxon>
        <taxon>Gunneridae</taxon>
        <taxon>Pentapetalae</taxon>
        <taxon>rosids</taxon>
        <taxon>fabids</taxon>
        <taxon>Fabales</taxon>
        <taxon>Fabaceae</taxon>
        <taxon>Papilionoideae</taxon>
        <taxon>50 kb inversion clade</taxon>
        <taxon>NPAAA clade</taxon>
        <taxon>indigoferoid/millettioid clade</taxon>
        <taxon>Phaseoleae</taxon>
        <taxon>Psophocarpus</taxon>
    </lineage>
</organism>
<comment type="caution">
    <text evidence="8">The sequence shown here is derived from an EMBL/GenBank/DDBJ whole genome shotgun (WGS) entry which is preliminary data.</text>
</comment>
<dbReference type="Gene3D" id="4.10.280.10">
    <property type="entry name" value="Helix-loop-helix DNA-binding domain"/>
    <property type="match status" value="1"/>
</dbReference>
<dbReference type="Proteomes" id="UP001386955">
    <property type="component" value="Unassembled WGS sequence"/>
</dbReference>
<evidence type="ECO:0000256" key="1">
    <source>
        <dbReference type="ARBA" id="ARBA00004123"/>
    </source>
</evidence>
<name>A0AAN9RZ78_PSOTE</name>
<comment type="subcellular location">
    <subcellularLocation>
        <location evidence="1">Nucleus</location>
    </subcellularLocation>
</comment>
<dbReference type="EMBL" id="JAYMYS010000007">
    <property type="protein sequence ID" value="KAK7386170.1"/>
    <property type="molecule type" value="Genomic_DNA"/>
</dbReference>
<dbReference type="SMART" id="SM00353">
    <property type="entry name" value="HLH"/>
    <property type="match status" value="1"/>
</dbReference>
<dbReference type="GO" id="GO:0005634">
    <property type="term" value="C:nucleus"/>
    <property type="evidence" value="ECO:0007669"/>
    <property type="project" value="UniProtKB-SubCell"/>
</dbReference>
<proteinExistence type="predicted"/>
<protein>
    <recommendedName>
        <fullName evidence="7">BHLH domain-containing protein</fullName>
    </recommendedName>
</protein>
<evidence type="ECO:0000256" key="5">
    <source>
        <dbReference type="SAM" id="Coils"/>
    </source>
</evidence>
<dbReference type="AlphaFoldDB" id="A0AAN9RZ78"/>
<dbReference type="InterPro" id="IPR052610">
    <property type="entry name" value="bHLH_transcription_regulator"/>
</dbReference>
<dbReference type="InterPro" id="IPR011598">
    <property type="entry name" value="bHLH_dom"/>
</dbReference>
<keyword evidence="5" id="KW-0175">Coiled coil</keyword>
<reference evidence="8 9" key="1">
    <citation type="submission" date="2024-01" db="EMBL/GenBank/DDBJ databases">
        <title>The genomes of 5 underutilized Papilionoideae crops provide insights into root nodulation and disease resistanc.</title>
        <authorList>
            <person name="Jiang F."/>
        </authorList>
    </citation>
    <scope>NUCLEOTIDE SEQUENCE [LARGE SCALE GENOMIC DNA]</scope>
    <source>
        <strain evidence="8">DUOXIRENSHENG_FW03</strain>
        <tissue evidence="8">Leaves</tissue>
    </source>
</reference>
<evidence type="ECO:0000256" key="2">
    <source>
        <dbReference type="ARBA" id="ARBA00023015"/>
    </source>
</evidence>
<dbReference type="Pfam" id="PF00010">
    <property type="entry name" value="HLH"/>
    <property type="match status" value="1"/>
</dbReference>
<keyword evidence="9" id="KW-1185">Reference proteome</keyword>
<keyword evidence="2" id="KW-0805">Transcription regulation</keyword>
<evidence type="ECO:0000256" key="3">
    <source>
        <dbReference type="ARBA" id="ARBA00023163"/>
    </source>
</evidence>
<dbReference type="PANTHER" id="PTHR45959:SF2">
    <property type="entry name" value="BHLH TRANSCRIPTION FACTOR"/>
    <property type="match status" value="1"/>
</dbReference>
<dbReference type="InterPro" id="IPR036638">
    <property type="entry name" value="HLH_DNA-bd_sf"/>
</dbReference>
<feature type="compositionally biased region" description="Basic residues" evidence="6">
    <location>
        <begin position="124"/>
        <end position="133"/>
    </location>
</feature>
<evidence type="ECO:0000313" key="8">
    <source>
        <dbReference type="EMBL" id="KAK7386170.1"/>
    </source>
</evidence>
<keyword evidence="4" id="KW-0539">Nucleus</keyword>
<evidence type="ECO:0000256" key="6">
    <source>
        <dbReference type="SAM" id="MobiDB-lite"/>
    </source>
</evidence>
<evidence type="ECO:0000259" key="7">
    <source>
        <dbReference type="PROSITE" id="PS50888"/>
    </source>
</evidence>
<keyword evidence="3" id="KW-0804">Transcription</keyword>
<dbReference type="GO" id="GO:0046983">
    <property type="term" value="F:protein dimerization activity"/>
    <property type="evidence" value="ECO:0007669"/>
    <property type="project" value="InterPro"/>
</dbReference>
<feature type="domain" description="BHLH" evidence="7">
    <location>
        <begin position="136"/>
        <end position="185"/>
    </location>
</feature>
<sequence length="320" mass="36570">MDELWQGWLSILDTNDDYNLFSEHDNKYFEELEGENNSVDPAEISWENLHSYSCVTKETPTLQSSSSSLEENTEFDISSVIQQQHAASAERPKSCILSFEDSTSLPCLHLAEHSKHQIHQEKPKIRKPLKRGRNSSQTLDHILAERKRRETITRMFISLSALIPGLRKIDKASVLNNAVEYVKHLQQRVKDLEQEDNKKREIESKGCFKINKTNDVADEVPSCTFDNNPIKMCPKVEARVLGNDVLIRVTCEKQKNIVRKLLIKIEAHNLCIVCNNVLAFGNSSLNFTCIAKNEPINNLAKGHASQDVSVFQYCRFSIRK</sequence>
<feature type="region of interest" description="Disordered" evidence="6">
    <location>
        <begin position="116"/>
        <end position="136"/>
    </location>
</feature>
<dbReference type="SUPFAM" id="SSF47459">
    <property type="entry name" value="HLH, helix-loop-helix DNA-binding domain"/>
    <property type="match status" value="1"/>
</dbReference>
<evidence type="ECO:0000313" key="9">
    <source>
        <dbReference type="Proteomes" id="UP001386955"/>
    </source>
</evidence>
<feature type="coiled-coil region" evidence="5">
    <location>
        <begin position="175"/>
        <end position="205"/>
    </location>
</feature>
<evidence type="ECO:0000256" key="4">
    <source>
        <dbReference type="ARBA" id="ARBA00023242"/>
    </source>
</evidence>
<dbReference type="PROSITE" id="PS50888">
    <property type="entry name" value="BHLH"/>
    <property type="match status" value="1"/>
</dbReference>